<comment type="caution">
    <text evidence="4">The sequence shown here is derived from an EMBL/GenBank/DDBJ whole genome shotgun (WGS) entry which is preliminary data.</text>
</comment>
<accession>R3U6P5</accession>
<dbReference type="RefSeq" id="WP_010766893.1">
    <property type="nucleotide sequence ID" value="NZ_ASWE01000006.1"/>
</dbReference>
<dbReference type="EMBL" id="AJAT01000006">
    <property type="protein sequence ID" value="EOL49113.1"/>
    <property type="molecule type" value="Genomic_DNA"/>
</dbReference>
<evidence type="ECO:0000256" key="1">
    <source>
        <dbReference type="ARBA" id="ARBA00023015"/>
    </source>
</evidence>
<evidence type="ECO:0000259" key="3">
    <source>
        <dbReference type="Pfam" id="PF05043"/>
    </source>
</evidence>
<sequence length="485" mass="58371">MFKIFLDKADQRKIELFRYLENRPGLVESKEKIIEDLYTSDFLLNKIIEELNSDFEEYKLAEEFQLILSGATITLIESGLATSNQFEILFIKNSLMFSILSELFFEKFTSVSEYADRNFISHPPIYKKLRKLKNYFEPFQFTINKKFVIEGNEKNIRSFFSFLFPKLFYQKLDIYPLEIRKQVRSFIKMLEKNLTKPISEYAKLKLSHFLAISFYRMSQGKFIEPAPLIVNETFLKSSSEYQWIAKWLKAKGTKETAAYMDYEIDQLLAFLVSEEIVYPPEYIENVERKFFRKLSKEFILSVEEHFPTAHKYIRKKRKQIDLLHFQIIYFKLEYIEATKEIDISYFVENYAEYVSFCREYLNRHKSKKTLWDMKEYLFFHYLVILEDSIPLQTILEPIYMYIDFSFGRTYNSMIQRNIEKITSLNIVYQSYIDEQTDLILSDIHFEEREALATITWLAPPRAIDWANLTNQLMLCREEKYNRNQE</sequence>
<gene>
    <name evidence="4" type="ORF">UC3_00208</name>
</gene>
<proteinExistence type="predicted"/>
<dbReference type="PATRIC" id="fig|1158610.3.peg.186"/>
<dbReference type="AlphaFoldDB" id="R3U6P5"/>
<dbReference type="eggNOG" id="COG3711">
    <property type="taxonomic scope" value="Bacteria"/>
</dbReference>
<organism evidence="4 5">
    <name type="scientific">Enterococcus phoeniculicola ATCC BAA-412</name>
    <dbReference type="NCBI Taxonomy" id="1158610"/>
    <lineage>
        <taxon>Bacteria</taxon>
        <taxon>Bacillati</taxon>
        <taxon>Bacillota</taxon>
        <taxon>Bacilli</taxon>
        <taxon>Lactobacillales</taxon>
        <taxon>Enterococcaceae</taxon>
        <taxon>Enterococcus</taxon>
    </lineage>
</organism>
<dbReference type="PANTHER" id="PTHR30185">
    <property type="entry name" value="CRYPTIC BETA-GLUCOSIDE BGL OPERON ANTITERMINATOR"/>
    <property type="match status" value="1"/>
</dbReference>
<keyword evidence="2" id="KW-0804">Transcription</keyword>
<name>R3U6P5_9ENTE</name>
<dbReference type="OrthoDB" id="2143991at2"/>
<dbReference type="PANTHER" id="PTHR30185:SF18">
    <property type="entry name" value="TRANSCRIPTIONAL REGULATOR MTLR"/>
    <property type="match status" value="1"/>
</dbReference>
<keyword evidence="1" id="KW-0805">Transcription regulation</keyword>
<dbReference type="STRING" id="154621.RV11_GL001380"/>
<dbReference type="InterPro" id="IPR050661">
    <property type="entry name" value="BglG_antiterminators"/>
</dbReference>
<dbReference type="Proteomes" id="UP000013785">
    <property type="component" value="Unassembled WGS sequence"/>
</dbReference>
<keyword evidence="5" id="KW-1185">Reference proteome</keyword>
<protein>
    <recommendedName>
        <fullName evidence="3">Mga helix-turn-helix domain-containing protein</fullName>
    </recommendedName>
</protein>
<evidence type="ECO:0000256" key="2">
    <source>
        <dbReference type="ARBA" id="ARBA00023163"/>
    </source>
</evidence>
<dbReference type="InterPro" id="IPR007737">
    <property type="entry name" value="Mga_HTH"/>
</dbReference>
<dbReference type="Pfam" id="PF05043">
    <property type="entry name" value="Mga"/>
    <property type="match status" value="1"/>
</dbReference>
<evidence type="ECO:0000313" key="5">
    <source>
        <dbReference type="Proteomes" id="UP000013785"/>
    </source>
</evidence>
<feature type="domain" description="Mga helix-turn-helix" evidence="3">
    <location>
        <begin position="84"/>
        <end position="164"/>
    </location>
</feature>
<evidence type="ECO:0000313" key="4">
    <source>
        <dbReference type="EMBL" id="EOL49113.1"/>
    </source>
</evidence>
<reference evidence="4 5" key="1">
    <citation type="submission" date="2013-02" db="EMBL/GenBank/DDBJ databases">
        <title>The Genome Sequence of Enterococcus phoeniculicola BAA-412.</title>
        <authorList>
            <consortium name="The Broad Institute Genome Sequencing Platform"/>
            <consortium name="The Broad Institute Genome Sequencing Center for Infectious Disease"/>
            <person name="Earl A.M."/>
            <person name="Gilmore M.S."/>
            <person name="Lebreton F."/>
            <person name="Walker B."/>
            <person name="Young S.K."/>
            <person name="Zeng Q."/>
            <person name="Gargeya S."/>
            <person name="Fitzgerald M."/>
            <person name="Haas B."/>
            <person name="Abouelleil A."/>
            <person name="Alvarado L."/>
            <person name="Arachchi H.M."/>
            <person name="Berlin A.M."/>
            <person name="Chapman S.B."/>
            <person name="Dewar J."/>
            <person name="Goldberg J."/>
            <person name="Griggs A."/>
            <person name="Gujja S."/>
            <person name="Hansen M."/>
            <person name="Howarth C."/>
            <person name="Imamovic A."/>
            <person name="Larimer J."/>
            <person name="McCowan C."/>
            <person name="Murphy C."/>
            <person name="Neiman D."/>
            <person name="Pearson M."/>
            <person name="Priest M."/>
            <person name="Roberts A."/>
            <person name="Saif S."/>
            <person name="Shea T."/>
            <person name="Sisk P."/>
            <person name="Sykes S."/>
            <person name="Wortman J."/>
            <person name="Nusbaum C."/>
            <person name="Birren B."/>
        </authorList>
    </citation>
    <scope>NUCLEOTIDE SEQUENCE [LARGE SCALE GENOMIC DNA]</scope>
    <source>
        <strain evidence="4 5">ATCC BAA-412</strain>
    </source>
</reference>
<dbReference type="HOGENOM" id="CLU_044967_1_0_9"/>